<feature type="transmembrane region" description="Helical" evidence="1">
    <location>
        <begin position="20"/>
        <end position="43"/>
    </location>
</feature>
<feature type="transmembrane region" description="Helical" evidence="1">
    <location>
        <begin position="360"/>
        <end position="379"/>
    </location>
</feature>
<evidence type="ECO:0000313" key="3">
    <source>
        <dbReference type="Proteomes" id="UP000295131"/>
    </source>
</evidence>
<organism evidence="2 3">
    <name type="scientific">Pseudohoeflea suaedae</name>
    <dbReference type="NCBI Taxonomy" id="877384"/>
    <lineage>
        <taxon>Bacteria</taxon>
        <taxon>Pseudomonadati</taxon>
        <taxon>Pseudomonadota</taxon>
        <taxon>Alphaproteobacteria</taxon>
        <taxon>Hyphomicrobiales</taxon>
        <taxon>Rhizobiaceae</taxon>
        <taxon>Pseudohoeflea</taxon>
    </lineage>
</organism>
<evidence type="ECO:0008006" key="4">
    <source>
        <dbReference type="Google" id="ProtNLM"/>
    </source>
</evidence>
<keyword evidence="1" id="KW-0812">Transmembrane</keyword>
<dbReference type="RefSeq" id="WP_133284711.1">
    <property type="nucleotide sequence ID" value="NZ_SMSI01000002.1"/>
</dbReference>
<keyword evidence="3" id="KW-1185">Reference proteome</keyword>
<dbReference type="OrthoDB" id="7993201at2"/>
<dbReference type="Proteomes" id="UP000295131">
    <property type="component" value="Unassembled WGS sequence"/>
</dbReference>
<keyword evidence="1" id="KW-0472">Membrane</keyword>
<comment type="caution">
    <text evidence="2">The sequence shown here is derived from an EMBL/GenBank/DDBJ whole genome shotgun (WGS) entry which is preliminary data.</text>
</comment>
<evidence type="ECO:0000313" key="2">
    <source>
        <dbReference type="EMBL" id="TDH36011.1"/>
    </source>
</evidence>
<proteinExistence type="predicted"/>
<feature type="transmembrane region" description="Helical" evidence="1">
    <location>
        <begin position="274"/>
        <end position="293"/>
    </location>
</feature>
<keyword evidence="1" id="KW-1133">Transmembrane helix</keyword>
<protein>
    <recommendedName>
        <fullName evidence="4">Glycosyltransferase RgtA/B/C/D-like domain-containing protein</fullName>
    </recommendedName>
</protein>
<gene>
    <name evidence="2" type="ORF">E2A64_11965</name>
</gene>
<dbReference type="EMBL" id="SMSI01000002">
    <property type="protein sequence ID" value="TDH36011.1"/>
    <property type="molecule type" value="Genomic_DNA"/>
</dbReference>
<feature type="transmembrane region" description="Helical" evidence="1">
    <location>
        <begin position="185"/>
        <end position="214"/>
    </location>
</feature>
<accession>A0A4R5PJY6</accession>
<feature type="transmembrane region" description="Helical" evidence="1">
    <location>
        <begin position="124"/>
        <end position="142"/>
    </location>
</feature>
<reference evidence="2 3" key="1">
    <citation type="journal article" date="2013" name="Int. J. Syst. Evol. Microbiol.">
        <title>Hoeflea suaedae sp. nov., an endophytic bacterium isolated from the root of the halophyte Suaeda maritima.</title>
        <authorList>
            <person name="Chung E.J."/>
            <person name="Park J.A."/>
            <person name="Pramanik P."/>
            <person name="Bibi F."/>
            <person name="Jeon C.O."/>
            <person name="Chung Y.R."/>
        </authorList>
    </citation>
    <scope>NUCLEOTIDE SEQUENCE [LARGE SCALE GENOMIC DNA]</scope>
    <source>
        <strain evidence="2 3">YC6898</strain>
    </source>
</reference>
<sequence>MADIYYGAYGAGTGRQRPPYVAYVVLLAFLAAAAVMQFLPLVLPIGPMYWDVLVYYDAIGRMNAGQWPVTDFQVPVGPLEYWLTWVNYQLFPDANPILLTQLQWLPITAPVMALILWDASKRSSWAVWGLLLAWVFYTALPFNDTIYNNFAGSDGYGIYNRHGSHLMFLTAATVLFVRSRHLQTALFSVLLVSLALCKITAFAAVGPLLILGLLTRRIHPYVAVATALVCIGFTGVLQLATGVISGYIGNILLLAQENSGTLLPRFLTAMSMRIDVLLPGAILCLVLFWREVISFRRPRDREQRGVIGLLDGDWVWIGLSLFCGLVFETQNTGSHPYFVAWPAILRMMLRPADVFGSARFLIYVVTAFVVVPAVSTIAYKAVRLTALAPTYIHLDEPVLGPIGRVSVKDVYAEQAERMRSFYIKHPEEMIEIAESGALPSFRLFVEHDYQFLLIQEMGRAATAIGKLEASTGEHFRSVLDLDFANPFPFILRRPGTEYVMIGADPSRSIPTPDQKTLRAIAETDLILSPKCPFQRARYEIRELFYKPALADRVTAPLTPCYDVLLKPGSPFLKVLSPSAS</sequence>
<feature type="transmembrane region" description="Helical" evidence="1">
    <location>
        <begin position="97"/>
        <end position="117"/>
    </location>
</feature>
<feature type="transmembrane region" description="Helical" evidence="1">
    <location>
        <begin position="221"/>
        <end position="254"/>
    </location>
</feature>
<name>A0A4R5PJY6_9HYPH</name>
<dbReference type="AlphaFoldDB" id="A0A4R5PJY6"/>
<evidence type="ECO:0000256" key="1">
    <source>
        <dbReference type="SAM" id="Phobius"/>
    </source>
</evidence>